<organism evidence="2">
    <name type="scientific">Megaviridae environmental sample</name>
    <dbReference type="NCBI Taxonomy" id="1737588"/>
    <lineage>
        <taxon>Viruses</taxon>
        <taxon>Varidnaviria</taxon>
        <taxon>Bamfordvirae</taxon>
        <taxon>Nucleocytoviricota</taxon>
        <taxon>Megaviricetes</taxon>
        <taxon>Imitervirales</taxon>
        <taxon>Mimiviridae</taxon>
        <taxon>environmental samples</taxon>
    </lineage>
</organism>
<dbReference type="GO" id="GO:0032259">
    <property type="term" value="P:methylation"/>
    <property type="evidence" value="ECO:0007669"/>
    <property type="project" value="InterPro"/>
</dbReference>
<sequence length="428" mass="50427">MEDLLVFKLPENSDKQTTKISNIIQTTSINQPLFSMGFHSFLHRTKNAMDITNNLDSDNNFYYIVNPFESIITDYDEDINTYFSKFIQKEPGILSNSFYICWEILHIFKLTNDTNMNIATLGDGIGSVKQAFIKYRQIMNNNTKDTIYNTSIKSEKNKYDTANKDFMNLYKKNIVNHRVYTSITSNKNDDKDTGDLRTSKSINLFVKELKGNNVDLVFGNAKPYISDMNFTEQAYYKLLLGEILTSFKINKKSSNLVLRINEMFTHPTIKIIYFLSYYYEECFIHKPSFSRDIDSDKYIICKKFKFNNSEIKKEIDSLETLFNSIDDTMFINDIFVDLKIPEQFLNLIKYVNINFANKQQILINKIVKYIKNNNYFGEEYHSYKNTQIKSTKMWLEHFTKDNNSIIEIVNKTINFYNNELSIFIKNLK</sequence>
<feature type="domain" description="Ribosomal RNA methyltransferase FtsJ" evidence="1">
    <location>
        <begin position="174"/>
        <end position="304"/>
    </location>
</feature>
<dbReference type="PANTHER" id="PTHR16121:SF0">
    <property type="entry name" value="CAP-SPECIFIC MRNA (NUCLEOSIDE-2'-O-)-METHYLTRANSFERASE 1"/>
    <property type="match status" value="1"/>
</dbReference>
<evidence type="ECO:0000259" key="1">
    <source>
        <dbReference type="Pfam" id="PF01728"/>
    </source>
</evidence>
<proteinExistence type="predicted"/>
<dbReference type="GO" id="GO:0004483">
    <property type="term" value="F:methyltransferase cap1 activity"/>
    <property type="evidence" value="ECO:0007669"/>
    <property type="project" value="TreeGrafter"/>
</dbReference>
<name>A0A5J6VJV5_9VIRU</name>
<dbReference type="Gene3D" id="3.40.50.12760">
    <property type="match status" value="1"/>
</dbReference>
<dbReference type="PANTHER" id="PTHR16121">
    <property type="entry name" value="CAP-SPECIFIC MRNA (NUCLEOSIDE-2'-O-)-METHYLTRANSFERASE 1-RELATED"/>
    <property type="match status" value="1"/>
</dbReference>
<accession>A0A5J6VJV5</accession>
<evidence type="ECO:0000313" key="2">
    <source>
        <dbReference type="EMBL" id="QFG74220.1"/>
    </source>
</evidence>
<dbReference type="GO" id="GO:0006370">
    <property type="term" value="P:7-methylguanosine mRNA capping"/>
    <property type="evidence" value="ECO:0007669"/>
    <property type="project" value="TreeGrafter"/>
</dbReference>
<dbReference type="EMBL" id="MN448284">
    <property type="protein sequence ID" value="QFG74220.1"/>
    <property type="molecule type" value="Genomic_DNA"/>
</dbReference>
<protein>
    <recommendedName>
        <fullName evidence="1">Ribosomal RNA methyltransferase FtsJ domain-containing protein</fullName>
    </recommendedName>
</protein>
<reference evidence="2" key="1">
    <citation type="journal article" date="2019" name="Philos. Trans. R. Soc. Lond., B, Biol. Sci.">
        <title>Targeted metagenomic recovery of four divergent viruses reveals shared and distinctive characteristics of giant viruses of marine eukaryotes.</title>
        <authorList>
            <person name="Needham D.M."/>
            <person name="Poirier C."/>
            <person name="Hehenberger E."/>
            <person name="Jimenez V."/>
            <person name="Swalwell J.E."/>
            <person name="Santoro A.E."/>
            <person name="Worden A.Z."/>
        </authorList>
    </citation>
    <scope>NUCLEOTIDE SEQUENCE</scope>
    <source>
        <strain evidence="2">MPacV-611</strain>
    </source>
</reference>
<dbReference type="Pfam" id="PF01728">
    <property type="entry name" value="FtsJ"/>
    <property type="match status" value="1"/>
</dbReference>
<dbReference type="InterPro" id="IPR050851">
    <property type="entry name" value="mRNA_Cap_2O-Ribose_MeTrfase"/>
</dbReference>
<dbReference type="InterPro" id="IPR002877">
    <property type="entry name" value="RNA_MeTrfase_FtsJ_dom"/>
</dbReference>